<keyword evidence="4 6" id="KW-1133">Transmembrane helix</keyword>
<dbReference type="eggNOG" id="COG1280">
    <property type="taxonomic scope" value="Bacteria"/>
</dbReference>
<proteinExistence type="predicted"/>
<comment type="subcellular location">
    <subcellularLocation>
        <location evidence="1">Cell membrane</location>
        <topology evidence="1">Multi-pass membrane protein</topology>
    </subcellularLocation>
</comment>
<dbReference type="PANTHER" id="PTHR30086">
    <property type="entry name" value="ARGININE EXPORTER PROTEIN ARGO"/>
    <property type="match status" value="1"/>
</dbReference>
<feature type="transmembrane region" description="Helical" evidence="6">
    <location>
        <begin position="73"/>
        <end position="90"/>
    </location>
</feature>
<dbReference type="OrthoDB" id="9804822at2"/>
<evidence type="ECO:0000256" key="6">
    <source>
        <dbReference type="SAM" id="Phobius"/>
    </source>
</evidence>
<dbReference type="Pfam" id="PF01810">
    <property type="entry name" value="LysE"/>
    <property type="match status" value="1"/>
</dbReference>
<dbReference type="KEGG" id="dat:HRM2_38040"/>
<dbReference type="EMBL" id="CP001087">
    <property type="protein sequence ID" value="ACN16862.1"/>
    <property type="molecule type" value="Genomic_DNA"/>
</dbReference>
<gene>
    <name evidence="7" type="primary">lysE2</name>
    <name evidence="7" type="ordered locus">HRM2_38040</name>
</gene>
<evidence type="ECO:0000313" key="7">
    <source>
        <dbReference type="EMBL" id="ACN16862.1"/>
    </source>
</evidence>
<organism evidence="7 8">
    <name type="scientific">Desulforapulum autotrophicum (strain ATCC 43914 / DSM 3382 / VKM B-1955 / HRM2)</name>
    <name type="common">Desulfobacterium autotrophicum</name>
    <dbReference type="NCBI Taxonomy" id="177437"/>
    <lineage>
        <taxon>Bacteria</taxon>
        <taxon>Pseudomonadati</taxon>
        <taxon>Thermodesulfobacteriota</taxon>
        <taxon>Desulfobacteria</taxon>
        <taxon>Desulfobacterales</taxon>
        <taxon>Desulfobacteraceae</taxon>
        <taxon>Desulforapulum</taxon>
    </lineage>
</organism>
<dbReference type="InterPro" id="IPR001123">
    <property type="entry name" value="LeuE-type"/>
</dbReference>
<evidence type="ECO:0000256" key="1">
    <source>
        <dbReference type="ARBA" id="ARBA00004651"/>
    </source>
</evidence>
<protein>
    <submittedName>
        <fullName evidence="7">LysE2</fullName>
    </submittedName>
</protein>
<keyword evidence="2" id="KW-1003">Cell membrane</keyword>
<evidence type="ECO:0000256" key="4">
    <source>
        <dbReference type="ARBA" id="ARBA00022989"/>
    </source>
</evidence>
<feature type="transmembrane region" description="Helical" evidence="6">
    <location>
        <begin position="139"/>
        <end position="161"/>
    </location>
</feature>
<evidence type="ECO:0000256" key="5">
    <source>
        <dbReference type="ARBA" id="ARBA00023136"/>
    </source>
</evidence>
<dbReference type="Proteomes" id="UP000000442">
    <property type="component" value="Chromosome"/>
</dbReference>
<dbReference type="PANTHER" id="PTHR30086:SF20">
    <property type="entry name" value="ARGININE EXPORTER PROTEIN ARGO-RELATED"/>
    <property type="match status" value="1"/>
</dbReference>
<name>C0QAS9_DESAH</name>
<sequence length="198" mass="21601">MNIEIMPLAAFILVATFTPGPGNITSAAMGMIYGYRRTLGFLAGIVTGYLMIMLLCAFLSSTLLVIIPSVEPVLRLAGAGYILWLAVGTARATYNFSSENKPPMRFKHGFWLQALNPKAIVFGLTLYTTFLSGITDRPIILAISTFVLATVTFFSVSLWAFGGFQVQGYLHLEHIRKGVNFVLFSLLVYCAVTLSGVI</sequence>
<feature type="transmembrane region" description="Helical" evidence="6">
    <location>
        <begin position="40"/>
        <end position="66"/>
    </location>
</feature>
<dbReference type="HOGENOM" id="CLU_079569_1_2_7"/>
<keyword evidence="8" id="KW-1185">Reference proteome</keyword>
<accession>C0QAS9</accession>
<feature type="transmembrane region" description="Helical" evidence="6">
    <location>
        <begin position="110"/>
        <end position="127"/>
    </location>
</feature>
<dbReference type="RefSeq" id="WP_015905608.1">
    <property type="nucleotide sequence ID" value="NC_012108.1"/>
</dbReference>
<keyword evidence="3 6" id="KW-0812">Transmembrane</keyword>
<dbReference type="AlphaFoldDB" id="C0QAS9"/>
<dbReference type="GO" id="GO:0005886">
    <property type="term" value="C:plasma membrane"/>
    <property type="evidence" value="ECO:0007669"/>
    <property type="project" value="UniProtKB-SubCell"/>
</dbReference>
<reference evidence="7 8" key="1">
    <citation type="journal article" date="2009" name="Environ. Microbiol.">
        <title>Genome sequence of Desulfobacterium autotrophicum HRM2, a marine sulfate reducer oxidizing organic carbon completely to carbon dioxide.</title>
        <authorList>
            <person name="Strittmatter A.W."/>
            <person name="Liesegang H."/>
            <person name="Rabus R."/>
            <person name="Decker I."/>
            <person name="Amann J."/>
            <person name="Andres S."/>
            <person name="Henne A."/>
            <person name="Fricke W.F."/>
            <person name="Martinez-Arias R."/>
            <person name="Bartels D."/>
            <person name="Goesmann A."/>
            <person name="Krause L."/>
            <person name="Puehler A."/>
            <person name="Klenk H.P."/>
            <person name="Richter M."/>
            <person name="Schuler M."/>
            <person name="Gloeckner F.O."/>
            <person name="Meyerdierks A."/>
            <person name="Gottschalk G."/>
            <person name="Amann R."/>
        </authorList>
    </citation>
    <scope>NUCLEOTIDE SEQUENCE [LARGE SCALE GENOMIC DNA]</scope>
    <source>
        <strain evidence="8">ATCC 43914 / DSM 3382 / HRM2</strain>
    </source>
</reference>
<keyword evidence="5 6" id="KW-0472">Membrane</keyword>
<dbReference type="GO" id="GO:0015171">
    <property type="term" value="F:amino acid transmembrane transporter activity"/>
    <property type="evidence" value="ECO:0007669"/>
    <property type="project" value="TreeGrafter"/>
</dbReference>
<dbReference type="STRING" id="177437.HRM2_38040"/>
<evidence type="ECO:0000313" key="8">
    <source>
        <dbReference type="Proteomes" id="UP000000442"/>
    </source>
</evidence>
<feature type="transmembrane region" description="Helical" evidence="6">
    <location>
        <begin position="181"/>
        <end position="197"/>
    </location>
</feature>
<dbReference type="GO" id="GO:0033228">
    <property type="term" value="P:cysteine export across plasma membrane"/>
    <property type="evidence" value="ECO:0007669"/>
    <property type="project" value="TreeGrafter"/>
</dbReference>
<evidence type="ECO:0000256" key="3">
    <source>
        <dbReference type="ARBA" id="ARBA00022692"/>
    </source>
</evidence>
<evidence type="ECO:0000256" key="2">
    <source>
        <dbReference type="ARBA" id="ARBA00022475"/>
    </source>
</evidence>